<reference evidence="4" key="1">
    <citation type="journal article" date="2019" name="Int. J. Syst. Evol. Microbiol.">
        <title>The Global Catalogue of Microorganisms (GCM) 10K type strain sequencing project: providing services to taxonomists for standard genome sequencing and annotation.</title>
        <authorList>
            <consortium name="The Broad Institute Genomics Platform"/>
            <consortium name="The Broad Institute Genome Sequencing Center for Infectious Disease"/>
            <person name="Wu L."/>
            <person name="Ma J."/>
        </authorList>
    </citation>
    <scope>NUCLEOTIDE SEQUENCE [LARGE SCALE GENOMIC DNA]</scope>
    <source>
        <strain evidence="4">JCM 19134</strain>
    </source>
</reference>
<sequence length="252" mass="28301">MTTYTPVTDDGTELVRRVRHELRLRNLTVCQRIALTPSMIRLVLTGDDLHGFTSASPDDHIKLFLVDEAGEALGKRDYTPRHYDAERNELTIDFVVHDAGPATQWAKQAQVGDSLQIGGPRGSQVVSDAVQRWLLIGDESALPAIARRLEELAPSAQATSLVVVSSAAEKQRLARDCRWIVRQSAGSEADQIQRELADIQLTEDTFIWLAGESGMVKQLRRYLLDERQHNKKWFKASGYWKQGSAETSEKFD</sequence>
<dbReference type="SUPFAM" id="SSF63380">
    <property type="entry name" value="Riboflavin synthase domain-like"/>
    <property type="match status" value="1"/>
</dbReference>
<dbReference type="RefSeq" id="WP_345426292.1">
    <property type="nucleotide sequence ID" value="NZ_AP031496.1"/>
</dbReference>
<dbReference type="PROSITE" id="PS51384">
    <property type="entry name" value="FAD_FR"/>
    <property type="match status" value="1"/>
</dbReference>
<gene>
    <name evidence="3" type="ORF">GCM10025791_38430</name>
</gene>
<name>A0AAV3U750_9ALTE</name>
<dbReference type="PANTHER" id="PTHR30157:SF0">
    <property type="entry name" value="NADPH-DEPENDENT FERRIC-CHELATE REDUCTASE"/>
    <property type="match status" value="1"/>
</dbReference>
<feature type="domain" description="FAD-binding FR-type" evidence="2">
    <location>
        <begin position="22"/>
        <end position="127"/>
    </location>
</feature>
<dbReference type="EMBL" id="BAABLX010000063">
    <property type="protein sequence ID" value="GAA4954653.1"/>
    <property type="molecule type" value="Genomic_DNA"/>
</dbReference>
<evidence type="ECO:0000313" key="3">
    <source>
        <dbReference type="EMBL" id="GAA4954653.1"/>
    </source>
</evidence>
<dbReference type="CDD" id="cd06193">
    <property type="entry name" value="siderophore_interacting"/>
    <property type="match status" value="1"/>
</dbReference>
<dbReference type="Pfam" id="PF08021">
    <property type="entry name" value="FAD_binding_9"/>
    <property type="match status" value="2"/>
</dbReference>
<dbReference type="InterPro" id="IPR039374">
    <property type="entry name" value="SIP_fam"/>
</dbReference>
<protein>
    <submittedName>
        <fullName evidence="3">Siderophore-interacting protein</fullName>
    </submittedName>
</protein>
<proteinExistence type="inferred from homology"/>
<keyword evidence="4" id="KW-1185">Reference proteome</keyword>
<dbReference type="PANTHER" id="PTHR30157">
    <property type="entry name" value="FERRIC REDUCTASE, NADPH-DEPENDENT"/>
    <property type="match status" value="1"/>
</dbReference>
<dbReference type="InterPro" id="IPR013113">
    <property type="entry name" value="SIP_FAD-bd"/>
</dbReference>
<evidence type="ECO:0000313" key="4">
    <source>
        <dbReference type="Proteomes" id="UP001409585"/>
    </source>
</evidence>
<dbReference type="InterPro" id="IPR017927">
    <property type="entry name" value="FAD-bd_FR_type"/>
</dbReference>
<dbReference type="GO" id="GO:0016491">
    <property type="term" value="F:oxidoreductase activity"/>
    <property type="evidence" value="ECO:0007669"/>
    <property type="project" value="InterPro"/>
</dbReference>
<comment type="caution">
    <text evidence="3">The sequence shown here is derived from an EMBL/GenBank/DDBJ whole genome shotgun (WGS) entry which is preliminary data.</text>
</comment>
<dbReference type="Gene3D" id="3.40.50.80">
    <property type="entry name" value="Nucleotide-binding domain of ferredoxin-NADP reductase (FNR) module"/>
    <property type="match status" value="1"/>
</dbReference>
<organism evidence="3 4">
    <name type="scientific">Halioxenophilus aromaticivorans</name>
    <dbReference type="NCBI Taxonomy" id="1306992"/>
    <lineage>
        <taxon>Bacteria</taxon>
        <taxon>Pseudomonadati</taxon>
        <taxon>Pseudomonadota</taxon>
        <taxon>Gammaproteobacteria</taxon>
        <taxon>Alteromonadales</taxon>
        <taxon>Alteromonadaceae</taxon>
        <taxon>Halioxenophilus</taxon>
    </lineage>
</organism>
<comment type="similarity">
    <text evidence="1">Belongs to the SIP oxidoreductase family.</text>
</comment>
<dbReference type="Pfam" id="PF04954">
    <property type="entry name" value="SIP"/>
    <property type="match status" value="1"/>
</dbReference>
<evidence type="ECO:0000259" key="2">
    <source>
        <dbReference type="PROSITE" id="PS51384"/>
    </source>
</evidence>
<dbReference type="Proteomes" id="UP001409585">
    <property type="component" value="Unassembled WGS sequence"/>
</dbReference>
<dbReference type="InterPro" id="IPR007037">
    <property type="entry name" value="SIP_rossman_dom"/>
</dbReference>
<dbReference type="Gene3D" id="2.40.30.10">
    <property type="entry name" value="Translation factors"/>
    <property type="match status" value="2"/>
</dbReference>
<dbReference type="AlphaFoldDB" id="A0AAV3U750"/>
<dbReference type="InterPro" id="IPR017938">
    <property type="entry name" value="Riboflavin_synthase-like_b-brl"/>
</dbReference>
<evidence type="ECO:0000256" key="1">
    <source>
        <dbReference type="ARBA" id="ARBA00035644"/>
    </source>
</evidence>
<accession>A0AAV3U750</accession>
<dbReference type="InterPro" id="IPR039261">
    <property type="entry name" value="FNR_nucleotide-bd"/>
</dbReference>